<keyword evidence="3" id="KW-1185">Reference proteome</keyword>
<keyword evidence="2" id="KW-0489">Methyltransferase</keyword>
<evidence type="ECO:0000313" key="3">
    <source>
        <dbReference type="Proteomes" id="UP000470246"/>
    </source>
</evidence>
<keyword evidence="2" id="KW-0808">Transferase</keyword>
<feature type="domain" description="Methyltransferase" evidence="1">
    <location>
        <begin position="132"/>
        <end position="226"/>
    </location>
</feature>
<dbReference type="InterPro" id="IPR041698">
    <property type="entry name" value="Methyltransf_25"/>
</dbReference>
<evidence type="ECO:0000313" key="2">
    <source>
        <dbReference type="EMBL" id="NEK57069.1"/>
    </source>
</evidence>
<dbReference type="Gene3D" id="3.40.50.150">
    <property type="entry name" value="Vaccinia Virus protein VP39"/>
    <property type="match status" value="1"/>
</dbReference>
<dbReference type="Pfam" id="PF13649">
    <property type="entry name" value="Methyltransf_25"/>
    <property type="match status" value="1"/>
</dbReference>
<comment type="caution">
    <text evidence="2">The sequence shown here is derived from an EMBL/GenBank/DDBJ whole genome shotgun (WGS) entry which is preliminary data.</text>
</comment>
<proteinExistence type="predicted"/>
<dbReference type="AlphaFoldDB" id="A0A7K3VWP3"/>
<dbReference type="PANTHER" id="PTHR43464">
    <property type="entry name" value="METHYLTRANSFERASE"/>
    <property type="match status" value="1"/>
</dbReference>
<gene>
    <name evidence="2" type="ORF">GCU56_04175</name>
</gene>
<dbReference type="InterPro" id="IPR029063">
    <property type="entry name" value="SAM-dependent_MTases_sf"/>
</dbReference>
<dbReference type="GO" id="GO:0008168">
    <property type="term" value="F:methyltransferase activity"/>
    <property type="evidence" value="ECO:0007669"/>
    <property type="project" value="UniProtKB-KW"/>
</dbReference>
<dbReference type="Proteomes" id="UP000470246">
    <property type="component" value="Unassembled WGS sequence"/>
</dbReference>
<dbReference type="SUPFAM" id="SSF53335">
    <property type="entry name" value="S-adenosyl-L-methionine-dependent methyltransferases"/>
    <property type="match status" value="1"/>
</dbReference>
<sequence length="295" mass="30371">MAADTPMSQAVRLGAAADALAALAAHLRLETERLPADPAVRAVLADVAAELVGGDVGGAGAAPVVGLARTVLRQAAELVENPGRAGGWDQVDSPLLQSIGRLSMGIADAVRSAEDVLPGLADALHRPDAELLDVGTGTGWLAIALARAYPGLRITGIDVFAPALELARANVADAGLTDRIDLRLQDAAELDEAGAFDVVWLPMPFLPATVVPGVVAAACRSLRPGGWLLPGTFAGPPDRLGQLLTDLRTVRSGGHPWRPDELLAVLDGSGLTDVTEVPRTWAAPVRLHAGRRGGS</sequence>
<dbReference type="RefSeq" id="WP_163480259.1">
    <property type="nucleotide sequence ID" value="NZ_JAAGWF010000005.1"/>
</dbReference>
<protein>
    <submittedName>
        <fullName evidence="2">Class I SAM-dependent methyltransferase</fullName>
    </submittedName>
</protein>
<dbReference type="EMBL" id="JAAGWF010000005">
    <property type="protein sequence ID" value="NEK57069.1"/>
    <property type="molecule type" value="Genomic_DNA"/>
</dbReference>
<name>A0A7K3VWP3_9ACTN</name>
<dbReference type="PANTHER" id="PTHR43464:SF82">
    <property type="entry name" value="METHYLTRANSFERASE DOMAIN-CONTAINING PROTEIN"/>
    <property type="match status" value="1"/>
</dbReference>
<dbReference type="CDD" id="cd02440">
    <property type="entry name" value="AdoMet_MTases"/>
    <property type="match status" value="1"/>
</dbReference>
<organism evidence="2 3">
    <name type="scientific">Geodermatophilus sabuli</name>
    <dbReference type="NCBI Taxonomy" id="1564158"/>
    <lineage>
        <taxon>Bacteria</taxon>
        <taxon>Bacillati</taxon>
        <taxon>Actinomycetota</taxon>
        <taxon>Actinomycetes</taxon>
        <taxon>Geodermatophilales</taxon>
        <taxon>Geodermatophilaceae</taxon>
        <taxon>Geodermatophilus</taxon>
    </lineage>
</organism>
<evidence type="ECO:0000259" key="1">
    <source>
        <dbReference type="Pfam" id="PF13649"/>
    </source>
</evidence>
<reference evidence="2 3" key="1">
    <citation type="submission" date="2020-02" db="EMBL/GenBank/DDBJ databases">
        <title>Geodermatophilus sabuli CPCC 205279 I12A-02694.</title>
        <authorList>
            <person name="Jiang Z."/>
        </authorList>
    </citation>
    <scope>NUCLEOTIDE SEQUENCE [LARGE SCALE GENOMIC DNA]</scope>
    <source>
        <strain evidence="2 3">I12A-02694</strain>
    </source>
</reference>
<accession>A0A7K3VWP3</accession>
<dbReference type="GO" id="GO:0032259">
    <property type="term" value="P:methylation"/>
    <property type="evidence" value="ECO:0007669"/>
    <property type="project" value="UniProtKB-KW"/>
</dbReference>